<keyword evidence="4" id="KW-0175">Coiled coil</keyword>
<keyword evidence="9" id="KW-1185">Reference proteome</keyword>
<dbReference type="InterPro" id="IPR051310">
    <property type="entry name" value="MCP_chemotaxis"/>
</dbReference>
<comment type="caution">
    <text evidence="8">The sequence shown here is derived from an EMBL/GenBank/DDBJ whole genome shotgun (WGS) entry which is preliminary data.</text>
</comment>
<feature type="coiled-coil region" evidence="4">
    <location>
        <begin position="159"/>
        <end position="186"/>
    </location>
</feature>
<keyword evidence="3" id="KW-0807">Transducer</keyword>
<feature type="transmembrane region" description="Helical" evidence="5">
    <location>
        <begin position="12"/>
        <end position="31"/>
    </location>
</feature>
<dbReference type="CDD" id="cd17527">
    <property type="entry name" value="HAMP_II"/>
    <property type="match status" value="1"/>
</dbReference>
<dbReference type="EMBL" id="SMAO01000018">
    <property type="protein sequence ID" value="TCT17615.1"/>
    <property type="molecule type" value="Genomic_DNA"/>
</dbReference>
<keyword evidence="1" id="KW-0145">Chemotaxis</keyword>
<evidence type="ECO:0000256" key="3">
    <source>
        <dbReference type="PROSITE-ProRule" id="PRU00284"/>
    </source>
</evidence>
<gene>
    <name evidence="8" type="ORF">EDC35_1181</name>
</gene>
<dbReference type="InterPro" id="IPR047347">
    <property type="entry name" value="YvaQ-like_sensor"/>
</dbReference>
<organism evidence="8 9">
    <name type="scientific">Thiobaca trueperi</name>
    <dbReference type="NCBI Taxonomy" id="127458"/>
    <lineage>
        <taxon>Bacteria</taxon>
        <taxon>Pseudomonadati</taxon>
        <taxon>Pseudomonadota</taxon>
        <taxon>Gammaproteobacteria</taxon>
        <taxon>Chromatiales</taxon>
        <taxon>Chromatiaceae</taxon>
        <taxon>Thiobaca</taxon>
    </lineage>
</organism>
<reference evidence="8 9" key="1">
    <citation type="submission" date="2019-03" db="EMBL/GenBank/DDBJ databases">
        <title>Genomic Encyclopedia of Type Strains, Phase IV (KMG-IV): sequencing the most valuable type-strain genomes for metagenomic binning, comparative biology and taxonomic classification.</title>
        <authorList>
            <person name="Goeker M."/>
        </authorList>
    </citation>
    <scope>NUCLEOTIDE SEQUENCE [LARGE SCALE GENOMIC DNA]</scope>
    <source>
        <strain evidence="8 9">DSM 13587</strain>
    </source>
</reference>
<evidence type="ECO:0000256" key="5">
    <source>
        <dbReference type="SAM" id="Phobius"/>
    </source>
</evidence>
<evidence type="ECO:0000256" key="1">
    <source>
        <dbReference type="ARBA" id="ARBA00022500"/>
    </source>
</evidence>
<dbReference type="CDD" id="cd06225">
    <property type="entry name" value="HAMP"/>
    <property type="match status" value="1"/>
</dbReference>
<dbReference type="AlphaFoldDB" id="A0A4R3MPY1"/>
<dbReference type="SMART" id="SM00304">
    <property type="entry name" value="HAMP"/>
    <property type="match status" value="2"/>
</dbReference>
<name>A0A4R3MPY1_9GAMM</name>
<dbReference type="Pfam" id="PF12729">
    <property type="entry name" value="4HB_MCP_1"/>
    <property type="match status" value="1"/>
</dbReference>
<dbReference type="PANTHER" id="PTHR43531">
    <property type="entry name" value="PROTEIN ICFG"/>
    <property type="match status" value="1"/>
</dbReference>
<dbReference type="GO" id="GO:0006935">
    <property type="term" value="P:chemotaxis"/>
    <property type="evidence" value="ECO:0007669"/>
    <property type="project" value="UniProtKB-KW"/>
</dbReference>
<dbReference type="PANTHER" id="PTHR43531:SF11">
    <property type="entry name" value="METHYL-ACCEPTING CHEMOTAXIS PROTEIN 3"/>
    <property type="match status" value="1"/>
</dbReference>
<feature type="domain" description="Methyl-accepting transducer" evidence="6">
    <location>
        <begin position="449"/>
        <end position="529"/>
    </location>
</feature>
<feature type="transmembrane region" description="Helical" evidence="5">
    <location>
        <begin position="188"/>
        <end position="210"/>
    </location>
</feature>
<dbReference type="Pfam" id="PF18947">
    <property type="entry name" value="HAMP_2"/>
    <property type="match status" value="1"/>
</dbReference>
<dbReference type="GO" id="GO:0007165">
    <property type="term" value="P:signal transduction"/>
    <property type="evidence" value="ECO:0007669"/>
    <property type="project" value="UniProtKB-KW"/>
</dbReference>
<dbReference type="Pfam" id="PF18575">
    <property type="entry name" value="HAMP_N3"/>
    <property type="match status" value="1"/>
</dbReference>
<sequence length="529" mass="57160">MLSNIKIGVRLALGFGLIMVLMLGTLYVNFVQLRSIESVSKQVTAKEWPISVVANQIIRNINDNAKTALSLMFMSDIGQINQTVAAMAETSKGLTGLYAYLEQTLTTPEGKERLATILAARSAYVDSRKQAIKLALDAKQEAARIRLITETMPLHDAYVKTVQVLIENAEKDVEAAGRQSADIIARSILLSVSLGLAMLLLALGSGIWLVRSIVRPLRQAVSAVDQIAAGDLSVELASASADEVGQLMQSMRRMQKTLQALIAEMNRMSSEHDRGEIDARIDEDGFRGDFRVMAAGVNNMVFGHIALYREAMDCVREFGNGNMDAPLATFPGKKAFINETIEQVRGNIQALIADTRRLSDAALNGQLDIRADATRHRGDFRLIVEGINGMLDAVVSPVNAVMRILTLMEDGHLSETITAEYKGQLQALRNTLNNTVAKLAQTMRDVRATADDLTAAAEQVNMTAQTLSQGATEQAASVEETSSSMEQMSASVAQNTENASVTDGMAAKAAKEAREGGIAVKETVAAMKQ</sequence>
<feature type="domain" description="HAMP" evidence="7">
    <location>
        <begin position="392"/>
        <end position="444"/>
    </location>
</feature>
<dbReference type="CDD" id="cd17528">
    <property type="entry name" value="HAMP_III"/>
    <property type="match status" value="1"/>
</dbReference>
<comment type="similarity">
    <text evidence="2">Belongs to the methyl-accepting chemotaxis (MCP) protein family.</text>
</comment>
<dbReference type="Proteomes" id="UP000295717">
    <property type="component" value="Unassembled WGS sequence"/>
</dbReference>
<dbReference type="Gene3D" id="1.20.120.1530">
    <property type="match status" value="2"/>
</dbReference>
<protein>
    <submittedName>
        <fullName evidence="8">Methyl-accepting chemotaxis protein</fullName>
    </submittedName>
</protein>
<feature type="coiled-coil region" evidence="4">
    <location>
        <begin position="244"/>
        <end position="271"/>
    </location>
</feature>
<proteinExistence type="inferred from homology"/>
<dbReference type="Pfam" id="PF00672">
    <property type="entry name" value="HAMP"/>
    <property type="match status" value="1"/>
</dbReference>
<dbReference type="RefSeq" id="WP_132978716.1">
    <property type="nucleotide sequence ID" value="NZ_SMAO01000018.1"/>
</dbReference>
<evidence type="ECO:0000313" key="9">
    <source>
        <dbReference type="Proteomes" id="UP000295717"/>
    </source>
</evidence>
<keyword evidence="5" id="KW-0472">Membrane</keyword>
<dbReference type="OrthoDB" id="9781845at2"/>
<dbReference type="PROSITE" id="PS50885">
    <property type="entry name" value="HAMP"/>
    <property type="match status" value="2"/>
</dbReference>
<dbReference type="PROSITE" id="PS50111">
    <property type="entry name" value="CHEMOTAXIS_TRANSDUC_2"/>
    <property type="match status" value="1"/>
</dbReference>
<evidence type="ECO:0000259" key="7">
    <source>
        <dbReference type="PROSITE" id="PS50885"/>
    </source>
</evidence>
<dbReference type="InterPro" id="IPR004089">
    <property type="entry name" value="MCPsignal_dom"/>
</dbReference>
<dbReference type="SUPFAM" id="SSF58104">
    <property type="entry name" value="Methyl-accepting chemotaxis protein (MCP) signaling domain"/>
    <property type="match status" value="1"/>
</dbReference>
<accession>A0A4R3MPY1</accession>
<evidence type="ECO:0000313" key="8">
    <source>
        <dbReference type="EMBL" id="TCT17615.1"/>
    </source>
</evidence>
<evidence type="ECO:0000256" key="2">
    <source>
        <dbReference type="ARBA" id="ARBA00029447"/>
    </source>
</evidence>
<dbReference type="GO" id="GO:0005886">
    <property type="term" value="C:plasma membrane"/>
    <property type="evidence" value="ECO:0007669"/>
    <property type="project" value="TreeGrafter"/>
</dbReference>
<evidence type="ECO:0000259" key="6">
    <source>
        <dbReference type="PROSITE" id="PS50111"/>
    </source>
</evidence>
<dbReference type="GO" id="GO:0004888">
    <property type="term" value="F:transmembrane signaling receptor activity"/>
    <property type="evidence" value="ECO:0007669"/>
    <property type="project" value="TreeGrafter"/>
</dbReference>
<evidence type="ECO:0000256" key="4">
    <source>
        <dbReference type="SAM" id="Coils"/>
    </source>
</evidence>
<feature type="non-terminal residue" evidence="8">
    <location>
        <position position="529"/>
    </location>
</feature>
<dbReference type="InterPro" id="IPR024478">
    <property type="entry name" value="HlyB_4HB_MCP"/>
</dbReference>
<feature type="domain" description="HAMP" evidence="7">
    <location>
        <begin position="211"/>
        <end position="263"/>
    </location>
</feature>
<dbReference type="SUPFAM" id="SSF158472">
    <property type="entry name" value="HAMP domain-like"/>
    <property type="match status" value="1"/>
</dbReference>
<keyword evidence="5" id="KW-0812">Transmembrane</keyword>
<keyword evidence="5" id="KW-1133">Transmembrane helix</keyword>
<dbReference type="CDD" id="cd19411">
    <property type="entry name" value="MCP2201-like_sensor"/>
    <property type="match status" value="1"/>
</dbReference>
<dbReference type="InterPro" id="IPR041395">
    <property type="entry name" value="McpB_HAMP_3rd"/>
</dbReference>
<dbReference type="InterPro" id="IPR003660">
    <property type="entry name" value="HAMP_dom"/>
</dbReference>